<accession>A0A1T5JWW6</accession>
<sequence length="202" mass="21884">MTEATATRQPRRSIQAPHASLWASYNQGPCMRPNLLSLCLLLMATAPALAADPKPEIDRPVAPPQATGVAHTLRQIPEACARFEGTFTGDAAQPYSFKVVRISAQCQPRARLLDAAKVKPDAAQGWKLNDLVRIPSKACPSQIAVLRIWRHPVAVNTPDIDGQGQARIYLEDAQKDIAAGKVAQAKIPLYAAEFKLEGKACQ</sequence>
<proteinExistence type="predicted"/>
<protein>
    <submittedName>
        <fullName evidence="2">Uncharacterized protein</fullName>
    </submittedName>
</protein>
<reference evidence="2 3" key="1">
    <citation type="submission" date="2017-02" db="EMBL/GenBank/DDBJ databases">
        <authorList>
            <person name="Peterson S.W."/>
        </authorList>
    </citation>
    <scope>NUCLEOTIDE SEQUENCE [LARGE SCALE GENOMIC DNA]</scope>
    <source>
        <strain evidence="2 3">P15</strain>
    </source>
</reference>
<organism evidence="2 3">
    <name type="scientific">Pseudoxanthomonas indica</name>
    <dbReference type="NCBI Taxonomy" id="428993"/>
    <lineage>
        <taxon>Bacteria</taxon>
        <taxon>Pseudomonadati</taxon>
        <taxon>Pseudomonadota</taxon>
        <taxon>Gammaproteobacteria</taxon>
        <taxon>Lysobacterales</taxon>
        <taxon>Lysobacteraceae</taxon>
        <taxon>Pseudoxanthomonas</taxon>
    </lineage>
</organism>
<evidence type="ECO:0000313" key="2">
    <source>
        <dbReference type="EMBL" id="SKC55698.1"/>
    </source>
</evidence>
<feature type="signal peptide" evidence="1">
    <location>
        <begin position="1"/>
        <end position="50"/>
    </location>
</feature>
<keyword evidence="1" id="KW-0732">Signal</keyword>
<dbReference type="AlphaFoldDB" id="A0A1T5JWW6"/>
<gene>
    <name evidence="2" type="ORF">SAMN06296058_1138</name>
</gene>
<name>A0A1T5JWW6_9GAMM</name>
<evidence type="ECO:0000256" key="1">
    <source>
        <dbReference type="SAM" id="SignalP"/>
    </source>
</evidence>
<dbReference type="EMBL" id="FUZV01000001">
    <property type="protein sequence ID" value="SKC55698.1"/>
    <property type="molecule type" value="Genomic_DNA"/>
</dbReference>
<keyword evidence="3" id="KW-1185">Reference proteome</keyword>
<feature type="chain" id="PRO_5012798231" evidence="1">
    <location>
        <begin position="51"/>
        <end position="202"/>
    </location>
</feature>
<evidence type="ECO:0000313" key="3">
    <source>
        <dbReference type="Proteomes" id="UP000190341"/>
    </source>
</evidence>
<dbReference type="Proteomes" id="UP000190341">
    <property type="component" value="Unassembled WGS sequence"/>
</dbReference>